<sequence>MSNGMPFTPDVEQTAIAIAYTNKKLIADNLAPYSSVGKRSFEWTEYNKGDKFTLPDTKIGRKSSPNQVEFGVTEKESSVVDYGLSDVIPNDDQANAPANYNPRTHAAESIADLVLLGREVRVAELYNTAANFGKSESLSAQGFKFLDDPTLDILPFFLEMLDEPLMRPNAMNMSQTVSTKLRTHPNIVKAYNGTSGDKGLVPWSWIKEQLEIDHINVGQARLNTAKKGKDLVLKRAFADNLSFTYHDPLASFQNKRMTFALTARYGSRVSSNRDVAAGLNGGVEVMVGEAVKEIVLAKDCGILLTNVLTPAN</sequence>
<comment type="caution">
    <text evidence="1">The sequence shown here is derived from an EMBL/GenBank/DDBJ whole genome shotgun (WGS) entry which is preliminary data.</text>
</comment>
<name>A0ABY3FJD2_9GAMM</name>
<protein>
    <submittedName>
        <fullName evidence="1">Capsid protein</fullName>
    </submittedName>
</protein>
<organism evidence="1 2">
    <name type="scientific">Pseudoalteromonas neustonica</name>
    <dbReference type="NCBI Taxonomy" id="1840331"/>
    <lineage>
        <taxon>Bacteria</taxon>
        <taxon>Pseudomonadati</taxon>
        <taxon>Pseudomonadota</taxon>
        <taxon>Gammaproteobacteria</taxon>
        <taxon>Alteromonadales</taxon>
        <taxon>Pseudoalteromonadaceae</taxon>
        <taxon>Pseudoalteromonas</taxon>
    </lineage>
</organism>
<dbReference type="RefSeq" id="WP_145234033.1">
    <property type="nucleotide sequence ID" value="NZ_VNFF01000002.1"/>
</dbReference>
<evidence type="ECO:0000313" key="1">
    <source>
        <dbReference type="EMBL" id="TVU86093.1"/>
    </source>
</evidence>
<reference evidence="1 2" key="1">
    <citation type="submission" date="2019-07" db="EMBL/GenBank/DDBJ databases">
        <title>Diversity of Bacteria from Kongsfjorden, Arctic.</title>
        <authorList>
            <person name="Yu Y."/>
        </authorList>
    </citation>
    <scope>NUCLEOTIDE SEQUENCE [LARGE SCALE GENOMIC DNA]</scope>
    <source>
        <strain evidence="1 2">SM1927</strain>
    </source>
</reference>
<dbReference type="Proteomes" id="UP000317938">
    <property type="component" value="Unassembled WGS sequence"/>
</dbReference>
<evidence type="ECO:0000313" key="2">
    <source>
        <dbReference type="Proteomes" id="UP000317938"/>
    </source>
</evidence>
<proteinExistence type="predicted"/>
<dbReference type="EMBL" id="VNFF01000002">
    <property type="protein sequence ID" value="TVU86093.1"/>
    <property type="molecule type" value="Genomic_DNA"/>
</dbReference>
<accession>A0ABY3FJD2</accession>
<dbReference type="InterPro" id="IPR053738">
    <property type="entry name" value="Lambda_capsid_assembly"/>
</dbReference>
<dbReference type="Gene3D" id="3.90.1690.10">
    <property type="entry name" value="phage-related protein like domain"/>
    <property type="match status" value="1"/>
</dbReference>
<gene>
    <name evidence="1" type="ORF">FQP85_03180</name>
</gene>
<keyword evidence="2" id="KW-1185">Reference proteome</keyword>